<dbReference type="STRING" id="477245.TU94_24165"/>
<organism evidence="2 3">
    <name type="scientific">Streptomyces cyaneogriseus subsp. noncyanogenus</name>
    <dbReference type="NCBI Taxonomy" id="477245"/>
    <lineage>
        <taxon>Bacteria</taxon>
        <taxon>Bacillati</taxon>
        <taxon>Actinomycetota</taxon>
        <taxon>Actinomycetes</taxon>
        <taxon>Kitasatosporales</taxon>
        <taxon>Streptomycetaceae</taxon>
        <taxon>Streptomyces</taxon>
    </lineage>
</organism>
<dbReference type="OrthoDB" id="3387628at2"/>
<gene>
    <name evidence="2" type="ORF">TU94_24165</name>
</gene>
<dbReference type="Pfam" id="PF06013">
    <property type="entry name" value="WXG100"/>
    <property type="match status" value="1"/>
</dbReference>
<evidence type="ECO:0000313" key="2">
    <source>
        <dbReference type="EMBL" id="AJP04107.1"/>
    </source>
</evidence>
<proteinExistence type="inferred from homology"/>
<sequence length="97" mass="10641">MSGQILVNFQTISQAAQDVRSTANNIRRQLDELEAGVAKIATSWEGQAQEAYRAKQAEWDQRANSMQQTLEAIAKALDGAAQNYQATEQKNASIWGG</sequence>
<dbReference type="SUPFAM" id="SSF140453">
    <property type="entry name" value="EsxAB dimer-like"/>
    <property type="match status" value="1"/>
</dbReference>
<dbReference type="Gene3D" id="1.10.287.1060">
    <property type="entry name" value="ESAT-6-like"/>
    <property type="match status" value="1"/>
</dbReference>
<dbReference type="Proteomes" id="UP000032234">
    <property type="component" value="Chromosome"/>
</dbReference>
<dbReference type="RefSeq" id="WP_044384527.1">
    <property type="nucleotide sequence ID" value="NZ_CP010849.1"/>
</dbReference>
<dbReference type="PATRIC" id="fig|477245.3.peg.5101"/>
<evidence type="ECO:0000256" key="1">
    <source>
        <dbReference type="RuleBase" id="RU362001"/>
    </source>
</evidence>
<dbReference type="HOGENOM" id="CLU_151185_3_0_11"/>
<dbReference type="InterPro" id="IPR036689">
    <property type="entry name" value="ESAT-6-like_sf"/>
</dbReference>
<dbReference type="NCBIfam" id="TIGR03930">
    <property type="entry name" value="WXG100_ESAT6"/>
    <property type="match status" value="1"/>
</dbReference>
<accession>A0A0C5FVP2</accession>
<dbReference type="InterPro" id="IPR010310">
    <property type="entry name" value="T7SS_ESAT-6-like"/>
</dbReference>
<reference evidence="2 3" key="1">
    <citation type="submission" date="2015-02" db="EMBL/GenBank/DDBJ databases">
        <title>Genome sequence of thermotolerant Streptomyces cyaneogriseus subsp. Noncyanogenus NMWT1, the producer of nematocidal antibiotics nemadectin.</title>
        <authorList>
            <person name="Wang H."/>
            <person name="Li C."/>
            <person name="Xiang W."/>
            <person name="Wang X."/>
        </authorList>
    </citation>
    <scope>NUCLEOTIDE SEQUENCE [LARGE SCALE GENOMIC DNA]</scope>
    <source>
        <strain evidence="2 3">NMWT 1</strain>
    </source>
</reference>
<dbReference type="KEGG" id="scw:TU94_24165"/>
<dbReference type="AlphaFoldDB" id="A0A0C5FVP2"/>
<evidence type="ECO:0000313" key="3">
    <source>
        <dbReference type="Proteomes" id="UP000032234"/>
    </source>
</evidence>
<comment type="similarity">
    <text evidence="1">Belongs to the WXG100 family.</text>
</comment>
<keyword evidence="3" id="KW-1185">Reference proteome</keyword>
<dbReference type="EMBL" id="CP010849">
    <property type="protein sequence ID" value="AJP04107.1"/>
    <property type="molecule type" value="Genomic_DNA"/>
</dbReference>
<name>A0A0C5FVP2_9ACTN</name>
<protein>
    <recommendedName>
        <fullName evidence="1">ESAT-6-like protein</fullName>
    </recommendedName>
</protein>